<name>A0A1S1YSS2_FLAPC</name>
<dbReference type="Proteomes" id="UP000179797">
    <property type="component" value="Unassembled WGS sequence"/>
</dbReference>
<feature type="transmembrane region" description="Helical" evidence="1">
    <location>
        <begin position="519"/>
        <end position="539"/>
    </location>
</feature>
<comment type="caution">
    <text evidence="2">The sequence shown here is derived from an EMBL/GenBank/DDBJ whole genome shotgun (WGS) entry which is preliminary data.</text>
</comment>
<keyword evidence="3" id="KW-1185">Reference proteome</keyword>
<dbReference type="EMBL" id="JRYR02000002">
    <property type="protein sequence ID" value="OHX64082.1"/>
    <property type="molecule type" value="Genomic_DNA"/>
</dbReference>
<gene>
    <name evidence="2" type="ORF">NH26_20970</name>
</gene>
<organism evidence="2 3">
    <name type="scientific">Flammeovirga pacifica</name>
    <dbReference type="NCBI Taxonomy" id="915059"/>
    <lineage>
        <taxon>Bacteria</taxon>
        <taxon>Pseudomonadati</taxon>
        <taxon>Bacteroidota</taxon>
        <taxon>Cytophagia</taxon>
        <taxon>Cytophagales</taxon>
        <taxon>Flammeovirgaceae</taxon>
        <taxon>Flammeovirga</taxon>
    </lineage>
</organism>
<accession>A0A1S1YSS2</accession>
<evidence type="ECO:0000313" key="2">
    <source>
        <dbReference type="EMBL" id="OHX64082.1"/>
    </source>
</evidence>
<dbReference type="STRING" id="915059.NH26_20970"/>
<evidence type="ECO:0000313" key="3">
    <source>
        <dbReference type="Proteomes" id="UP000179797"/>
    </source>
</evidence>
<dbReference type="AlphaFoldDB" id="A0A1S1YSS2"/>
<keyword evidence="1" id="KW-0812">Transmembrane</keyword>
<sequence length="595" mass="68504">MRLLLIVSLLLSGLCIKSYGQVFKFDHKTKSKGVTLKTLANGNTSRNWKKLIEKSSTKPKSDDLIADALFVDFGKVGSETKEVNLTVGNVYEPTKVEVYFIGDTEFFSLDIGNETNFWYAKDSAIFRLPVLIENDHIKIKIRTNNLKSGVNKAFLAFKIDKQLVRVGLKSNVVTPIDTEVEDININLGFVEADSVEFTDYRFTNLEEYPMDFKFNGDSNAFVFMVNYDSIDLDSVHHITSTNDTTILSIAPKADILGDHYAEIIFENLYIKQKVYLTSRVTKVRGPLIWEDTVDYDKNLQLLSKELFTPNDTVFYQLKIYNDSDYDTLVNLNQFVKLQTNECLNYSFPETLMKPRESTLVNIPLYLDKSCDLNKKLATTMNLMILKDSSVVSQTITYDPFIKIREELLNVFPKELTFTANDDTVEIKVPYYNLGKNATYPDLKSFITEIEKPNSIDLFYYPPRIKGYHKGYVSIFLTPYDSIAFHQEHHEQYRVKIFNEELSTNVHLVQKPWTAIVGDYVTEIILALLLIVVIILGVLSPRIIKSLKLKWEVIQFKRKQKADIASIKRCLELSENKNLHSELEQILEDIEKKSVR</sequence>
<keyword evidence="1" id="KW-0472">Membrane</keyword>
<dbReference type="OrthoDB" id="973916at2"/>
<protein>
    <submittedName>
        <fullName evidence="2">Uncharacterized protein</fullName>
    </submittedName>
</protein>
<dbReference type="RefSeq" id="WP_044229055.1">
    <property type="nucleotide sequence ID" value="NZ_JRYR02000002.1"/>
</dbReference>
<proteinExistence type="predicted"/>
<reference evidence="2 3" key="1">
    <citation type="journal article" date="2012" name="Int. J. Syst. Evol. Microbiol.">
        <title>Flammeovirga pacifica sp. nov., isolated from deep-sea sediment.</title>
        <authorList>
            <person name="Xu H."/>
            <person name="Fu Y."/>
            <person name="Yang N."/>
            <person name="Ding Z."/>
            <person name="Lai Q."/>
            <person name="Zeng R."/>
        </authorList>
    </citation>
    <scope>NUCLEOTIDE SEQUENCE [LARGE SCALE GENOMIC DNA]</scope>
    <source>
        <strain evidence="3">DSM 24597 / LMG 26175 / WPAGA1</strain>
    </source>
</reference>
<evidence type="ECO:0000256" key="1">
    <source>
        <dbReference type="SAM" id="Phobius"/>
    </source>
</evidence>
<keyword evidence="1" id="KW-1133">Transmembrane helix</keyword>